<evidence type="ECO:0000313" key="2">
    <source>
        <dbReference type="Proteomes" id="UP000466848"/>
    </source>
</evidence>
<reference evidence="1 2" key="1">
    <citation type="submission" date="2020-02" db="EMBL/GenBank/DDBJ databases">
        <authorList>
            <person name="Kim Y.B."/>
            <person name="Roh S.W."/>
        </authorList>
    </citation>
    <scope>NUCLEOTIDE SEQUENCE [LARGE SCALE GENOMIC DNA]</scope>
    <source>
        <strain evidence="1 2">DSM 103574</strain>
    </source>
</reference>
<dbReference type="KEGG" id="abut:Ami103574_12875"/>
<gene>
    <name evidence="1" type="ORF">Ami103574_12875</name>
</gene>
<sequence length="132" mass="14508">MNCNCIRGIADIREGICNARKGLACLCEALQSLQCCQLCEAQQLLNNAICLIKEAICQLERGLCQAENNLNCQEVRDIREGICCLRKGLEEACRALNALCCRRLCEAAESLESAACLIQKGICKVEQALENI</sequence>
<accession>A0A858BYD4</accession>
<keyword evidence="2" id="KW-1185">Reference proteome</keyword>
<organism evidence="1 2">
    <name type="scientific">Aminipila butyrica</name>
    <dbReference type="NCBI Taxonomy" id="433296"/>
    <lineage>
        <taxon>Bacteria</taxon>
        <taxon>Bacillati</taxon>
        <taxon>Bacillota</taxon>
        <taxon>Clostridia</taxon>
        <taxon>Peptostreptococcales</taxon>
        <taxon>Anaerovoracaceae</taxon>
        <taxon>Aminipila</taxon>
    </lineage>
</organism>
<proteinExistence type="predicted"/>
<evidence type="ECO:0000313" key="1">
    <source>
        <dbReference type="EMBL" id="QIB70128.1"/>
    </source>
</evidence>
<dbReference type="AlphaFoldDB" id="A0A858BYD4"/>
<dbReference type="EMBL" id="CP048649">
    <property type="protein sequence ID" value="QIB70128.1"/>
    <property type="molecule type" value="Genomic_DNA"/>
</dbReference>
<protein>
    <submittedName>
        <fullName evidence="1">Uncharacterized protein</fullName>
    </submittedName>
</protein>
<dbReference type="Proteomes" id="UP000466848">
    <property type="component" value="Chromosome"/>
</dbReference>
<dbReference type="RefSeq" id="WP_163067367.1">
    <property type="nucleotide sequence ID" value="NZ_CP048649.1"/>
</dbReference>
<name>A0A858BYD4_9FIRM</name>